<reference evidence="1" key="1">
    <citation type="submission" date="2019-08" db="EMBL/GenBank/DDBJ databases">
        <authorList>
            <person name="Kucharzyk K."/>
            <person name="Murdoch R.W."/>
            <person name="Higgins S."/>
            <person name="Loffler F."/>
        </authorList>
    </citation>
    <scope>NUCLEOTIDE SEQUENCE</scope>
</reference>
<dbReference type="SUPFAM" id="SSF53067">
    <property type="entry name" value="Actin-like ATPase domain"/>
    <property type="match status" value="1"/>
</dbReference>
<dbReference type="GO" id="GO:0009384">
    <property type="term" value="F:N-acylmannosamine kinase activity"/>
    <property type="evidence" value="ECO:0007669"/>
    <property type="project" value="UniProtKB-EC"/>
</dbReference>
<protein>
    <submittedName>
        <fullName evidence="1">N-acetylmannosamine kinase</fullName>
        <ecNumber evidence="1">2.7.1.60</ecNumber>
    </submittedName>
</protein>
<keyword evidence="1" id="KW-0418">Kinase</keyword>
<dbReference type="PANTHER" id="PTHR18964">
    <property type="entry name" value="ROK (REPRESSOR, ORF, KINASE) FAMILY"/>
    <property type="match status" value="1"/>
</dbReference>
<dbReference type="EMBL" id="VSSQ01055390">
    <property type="protein sequence ID" value="MPN09290.1"/>
    <property type="molecule type" value="Genomic_DNA"/>
</dbReference>
<dbReference type="PANTHER" id="PTHR18964:SF149">
    <property type="entry name" value="BIFUNCTIONAL UDP-N-ACETYLGLUCOSAMINE 2-EPIMERASE_N-ACETYLMANNOSAMINE KINASE"/>
    <property type="match status" value="1"/>
</dbReference>
<dbReference type="Pfam" id="PF00480">
    <property type="entry name" value="ROK"/>
    <property type="match status" value="1"/>
</dbReference>
<evidence type="ECO:0000313" key="1">
    <source>
        <dbReference type="EMBL" id="MPN09290.1"/>
    </source>
</evidence>
<dbReference type="AlphaFoldDB" id="A0A645F5Y5"/>
<organism evidence="1">
    <name type="scientific">bioreactor metagenome</name>
    <dbReference type="NCBI Taxonomy" id="1076179"/>
    <lineage>
        <taxon>unclassified sequences</taxon>
        <taxon>metagenomes</taxon>
        <taxon>ecological metagenomes</taxon>
    </lineage>
</organism>
<proteinExistence type="predicted"/>
<dbReference type="Gene3D" id="3.30.420.40">
    <property type="match status" value="1"/>
</dbReference>
<comment type="caution">
    <text evidence="1">The sequence shown here is derived from an EMBL/GenBank/DDBJ whole genome shotgun (WGS) entry which is preliminary data.</text>
</comment>
<sequence>MLWITADFTGIGTALVHDGKVLFENRHGGEFGHNIVIPDGLPCVCGRRGCLEAYAAPRVLLTRARELLNRPDLSWMQLAEAYRRPDSPLRSAFAPDFRLFGLTLANAINNFPVDTVIISGSLSQLGDDFTAPLTRLLGEILFPAASRRFRLVCESPQPDDGAAGAARLAVEHTLASFANFSAACPAQG</sequence>
<name>A0A645F5Y5_9ZZZZ</name>
<accession>A0A645F5Y5</accession>
<dbReference type="EC" id="2.7.1.60" evidence="1"/>
<gene>
    <name evidence="1" type="primary">nanK_9</name>
    <name evidence="1" type="ORF">SDC9_156579</name>
</gene>
<dbReference type="InterPro" id="IPR043129">
    <property type="entry name" value="ATPase_NBD"/>
</dbReference>
<keyword evidence="1" id="KW-0808">Transferase</keyword>
<dbReference type="InterPro" id="IPR000600">
    <property type="entry name" value="ROK"/>
</dbReference>